<evidence type="ECO:0000313" key="1">
    <source>
        <dbReference type="EMBL" id="KIO10174.1"/>
    </source>
</evidence>
<dbReference type="AlphaFoldDB" id="A0A0C3PP09"/>
<reference evidence="1 2" key="1">
    <citation type="submission" date="2014-04" db="EMBL/GenBank/DDBJ databases">
        <authorList>
            <consortium name="DOE Joint Genome Institute"/>
            <person name="Kuo A."/>
            <person name="Kohler A."/>
            <person name="Costa M.D."/>
            <person name="Nagy L.G."/>
            <person name="Floudas D."/>
            <person name="Copeland A."/>
            <person name="Barry K.W."/>
            <person name="Cichocki N."/>
            <person name="Veneault-Fourrey C."/>
            <person name="LaButti K."/>
            <person name="Lindquist E.A."/>
            <person name="Lipzen A."/>
            <person name="Lundell T."/>
            <person name="Morin E."/>
            <person name="Murat C."/>
            <person name="Sun H."/>
            <person name="Tunlid A."/>
            <person name="Henrissat B."/>
            <person name="Grigoriev I.V."/>
            <person name="Hibbett D.S."/>
            <person name="Martin F."/>
            <person name="Nordberg H.P."/>
            <person name="Cantor M.N."/>
            <person name="Hua S.X."/>
        </authorList>
    </citation>
    <scope>NUCLEOTIDE SEQUENCE [LARGE SCALE GENOMIC DNA]</scope>
    <source>
        <strain evidence="1 2">Marx 270</strain>
    </source>
</reference>
<reference evidence="2" key="2">
    <citation type="submission" date="2015-01" db="EMBL/GenBank/DDBJ databases">
        <title>Evolutionary Origins and Diversification of the Mycorrhizal Mutualists.</title>
        <authorList>
            <consortium name="DOE Joint Genome Institute"/>
            <consortium name="Mycorrhizal Genomics Consortium"/>
            <person name="Kohler A."/>
            <person name="Kuo A."/>
            <person name="Nagy L.G."/>
            <person name="Floudas D."/>
            <person name="Copeland A."/>
            <person name="Barry K.W."/>
            <person name="Cichocki N."/>
            <person name="Veneault-Fourrey C."/>
            <person name="LaButti K."/>
            <person name="Lindquist E.A."/>
            <person name="Lipzen A."/>
            <person name="Lundell T."/>
            <person name="Morin E."/>
            <person name="Murat C."/>
            <person name="Riley R."/>
            <person name="Ohm R."/>
            <person name="Sun H."/>
            <person name="Tunlid A."/>
            <person name="Henrissat B."/>
            <person name="Grigoriev I.V."/>
            <person name="Hibbett D.S."/>
            <person name="Martin F."/>
        </authorList>
    </citation>
    <scope>NUCLEOTIDE SEQUENCE [LARGE SCALE GENOMIC DNA]</scope>
    <source>
        <strain evidence="2">Marx 270</strain>
    </source>
</reference>
<dbReference type="EMBL" id="KN831953">
    <property type="protein sequence ID" value="KIO10174.1"/>
    <property type="molecule type" value="Genomic_DNA"/>
</dbReference>
<dbReference type="InParanoid" id="A0A0C3PP09"/>
<keyword evidence="2" id="KW-1185">Reference proteome</keyword>
<dbReference type="Proteomes" id="UP000054217">
    <property type="component" value="Unassembled WGS sequence"/>
</dbReference>
<accession>A0A0C3PP09</accession>
<gene>
    <name evidence="1" type="ORF">M404DRAFT_996120</name>
</gene>
<protein>
    <submittedName>
        <fullName evidence="1">Uncharacterized protein</fullName>
    </submittedName>
</protein>
<name>A0A0C3PP09_PISTI</name>
<proteinExistence type="predicted"/>
<organism evidence="1 2">
    <name type="scientific">Pisolithus tinctorius Marx 270</name>
    <dbReference type="NCBI Taxonomy" id="870435"/>
    <lineage>
        <taxon>Eukaryota</taxon>
        <taxon>Fungi</taxon>
        <taxon>Dikarya</taxon>
        <taxon>Basidiomycota</taxon>
        <taxon>Agaricomycotina</taxon>
        <taxon>Agaricomycetes</taxon>
        <taxon>Agaricomycetidae</taxon>
        <taxon>Boletales</taxon>
        <taxon>Sclerodermatineae</taxon>
        <taxon>Pisolithaceae</taxon>
        <taxon>Pisolithus</taxon>
    </lineage>
</organism>
<dbReference type="HOGENOM" id="CLU_2886737_0_0_1"/>
<evidence type="ECO:0000313" key="2">
    <source>
        <dbReference type="Proteomes" id="UP000054217"/>
    </source>
</evidence>
<sequence length="63" mass="7375">MYPALTAQWRHHLPHPEGTRLSLTKSAADGSIESRYRTHADLIRLRGNANITEYNRLETFQRR</sequence>